<reference evidence="4" key="1">
    <citation type="submission" date="2016-10" db="EMBL/GenBank/DDBJ databases">
        <authorList>
            <person name="Varghese N."/>
            <person name="Submissions S."/>
        </authorList>
    </citation>
    <scope>NUCLEOTIDE SEQUENCE [LARGE SCALE GENOMIC DNA]</scope>
    <source>
        <strain evidence="4">DSM 16858</strain>
    </source>
</reference>
<feature type="compositionally biased region" description="Basic and acidic residues" evidence="1">
    <location>
        <begin position="181"/>
        <end position="202"/>
    </location>
</feature>
<proteinExistence type="predicted"/>
<accession>A0A1I0FGS5</accession>
<feature type="compositionally biased region" description="Basic and acidic residues" evidence="1">
    <location>
        <begin position="22"/>
        <end position="32"/>
    </location>
</feature>
<dbReference type="Proteomes" id="UP000199181">
    <property type="component" value="Unassembled WGS sequence"/>
</dbReference>
<feature type="chain" id="PRO_5011703873" evidence="2">
    <location>
        <begin position="20"/>
        <end position="202"/>
    </location>
</feature>
<feature type="region of interest" description="Disordered" evidence="1">
    <location>
        <begin position="22"/>
        <end position="45"/>
    </location>
</feature>
<dbReference type="EMBL" id="FOIJ01000003">
    <property type="protein sequence ID" value="SET57416.1"/>
    <property type="molecule type" value="Genomic_DNA"/>
</dbReference>
<keyword evidence="4" id="KW-1185">Reference proteome</keyword>
<name>A0A1I0FGS5_9BACT</name>
<evidence type="ECO:0000313" key="4">
    <source>
        <dbReference type="Proteomes" id="UP000199181"/>
    </source>
</evidence>
<evidence type="ECO:0000256" key="1">
    <source>
        <dbReference type="SAM" id="MobiDB-lite"/>
    </source>
</evidence>
<evidence type="ECO:0000313" key="3">
    <source>
        <dbReference type="EMBL" id="SET57416.1"/>
    </source>
</evidence>
<keyword evidence="2" id="KW-0732">Signal</keyword>
<protein>
    <submittedName>
        <fullName evidence="3">Uncharacterized protein</fullName>
    </submittedName>
</protein>
<feature type="signal peptide" evidence="2">
    <location>
        <begin position="1"/>
        <end position="19"/>
    </location>
</feature>
<gene>
    <name evidence="3" type="ORF">SAMN05443639_103403</name>
</gene>
<evidence type="ECO:0000256" key="2">
    <source>
        <dbReference type="SAM" id="SignalP"/>
    </source>
</evidence>
<feature type="region of interest" description="Disordered" evidence="1">
    <location>
        <begin position="174"/>
        <end position="202"/>
    </location>
</feature>
<organism evidence="3 4">
    <name type="scientific">Stigmatella erecta</name>
    <dbReference type="NCBI Taxonomy" id="83460"/>
    <lineage>
        <taxon>Bacteria</taxon>
        <taxon>Pseudomonadati</taxon>
        <taxon>Myxococcota</taxon>
        <taxon>Myxococcia</taxon>
        <taxon>Myxococcales</taxon>
        <taxon>Cystobacterineae</taxon>
        <taxon>Archangiaceae</taxon>
        <taxon>Stigmatella</taxon>
    </lineage>
</organism>
<sequence length="202" mass="24496">MSKWLLATMAFALPALALAGPNDRRERHENRQEAQQNRQEQRDDRWDLKQLENLIARFDTASSHRHRDALRQVDSDLRAYVALELKETRYELSDAQSEVRQDHHEMHDARGRREFQDAKRDRRDDMRDVRVEAESLKRTRVIQRELDNLYGRMDRNSLHQKRALMMELLQLARAEQAQNRQEIREDHRESREDRRQARDDRY</sequence>
<dbReference type="RefSeq" id="WP_177233546.1">
    <property type="nucleotide sequence ID" value="NZ_FOIJ01000003.1"/>
</dbReference>
<dbReference type="AlphaFoldDB" id="A0A1I0FGS5"/>